<organism evidence="1 2">
    <name type="scientific">Hyalomma asiaticum</name>
    <name type="common">Tick</name>
    <dbReference type="NCBI Taxonomy" id="266040"/>
    <lineage>
        <taxon>Eukaryota</taxon>
        <taxon>Metazoa</taxon>
        <taxon>Ecdysozoa</taxon>
        <taxon>Arthropoda</taxon>
        <taxon>Chelicerata</taxon>
        <taxon>Arachnida</taxon>
        <taxon>Acari</taxon>
        <taxon>Parasitiformes</taxon>
        <taxon>Ixodida</taxon>
        <taxon>Ixodoidea</taxon>
        <taxon>Ixodidae</taxon>
        <taxon>Hyalomminae</taxon>
        <taxon>Hyalomma</taxon>
    </lineage>
</organism>
<name>A0ACB7TCH2_HYAAI</name>
<gene>
    <name evidence="1" type="ORF">HPB50_001163</name>
</gene>
<accession>A0ACB7TCH2</accession>
<dbReference type="Proteomes" id="UP000821845">
    <property type="component" value="Chromosome 1"/>
</dbReference>
<comment type="caution">
    <text evidence="1">The sequence shown here is derived from an EMBL/GenBank/DDBJ whole genome shotgun (WGS) entry which is preliminary data.</text>
</comment>
<sequence length="823" mass="91732">MLAARAKTAWLLLLLLARFAAAALNATGIELRGALHSAAAGDLDRYKTAGACDATVDSAEGWILSPNYPSDYANFGTCKFTVRKLGSDVCTLRLTLDDFELEESADCFNDYLLLPDGQKLCGSLPPDTVKTVSISRRHNSFTFIFSSNEAKTARGFMIRVEQVRDSCTDDLPDSPLFPTDSQPEDFTPLGRPQPQFGNGGCDRDVLGYTHVLSSPGYPYGYPPNQYCLYRVWRADSSVCLLELDLRDFELNRGDCFRDYLDLPDGTQFCGHVSGTKLLEFAPGSETLRLKFVSDAYGSGKGFNIFLRQRPNSCRGQVPLGVCDLRLSGVSSLVRSPGYPRGYPANLRCRYTVIRLNRNVCRLQVLFRRFSLENSFGCRKDYLEMPDRSRICGRYAGSRTYDFNQDSVNLYFTTDGFRTDSGFEIEIRQLQNSCLNPVAEPPPSSPGSCDRTVSRDVEIVRSPSFPGDYPGGVRCVYRLRRSRPSVCQLRLDLVDFDVEDAPDCVADFLLIESTGERLCGFRSCVPTVLYFPREADELRLVFTSDLTTTRKGFEIKVTQSDIGCTRAPLGPAVGRPGGGTSSPTQPSTCGRLHYDGGVLESPRHPFTYPANLDCRYWIHRASPSVCRAQLTFGRFDVGVQRSGRCPSDYLEIQGTRYCGRRDGQTIIVDFPRGRNTIELKLHTDDVYERSGFRIDVKQISSGCVASPLPGEDCDQVITTEVFQLMSPGFRRGGYPAGIHCIYTLRKHDFRVCALEIKMDAFELEQDPGCSKDYLQFGTLRFCGKQAYGATRTIEFLEDEMKIQFHTNPTVSGAGFLLTGKQVTC</sequence>
<dbReference type="EMBL" id="CM023481">
    <property type="protein sequence ID" value="KAH6944007.1"/>
    <property type="molecule type" value="Genomic_DNA"/>
</dbReference>
<proteinExistence type="predicted"/>
<reference evidence="1" key="1">
    <citation type="submission" date="2020-05" db="EMBL/GenBank/DDBJ databases">
        <title>Large-scale comparative analyses of tick genomes elucidate their genetic diversity and vector capacities.</title>
        <authorList>
            <person name="Jia N."/>
            <person name="Wang J."/>
            <person name="Shi W."/>
            <person name="Du L."/>
            <person name="Sun Y."/>
            <person name="Zhan W."/>
            <person name="Jiang J."/>
            <person name="Wang Q."/>
            <person name="Zhang B."/>
            <person name="Ji P."/>
            <person name="Sakyi L.B."/>
            <person name="Cui X."/>
            <person name="Yuan T."/>
            <person name="Jiang B."/>
            <person name="Yang W."/>
            <person name="Lam T.T.-Y."/>
            <person name="Chang Q."/>
            <person name="Ding S."/>
            <person name="Wang X."/>
            <person name="Zhu J."/>
            <person name="Ruan X."/>
            <person name="Zhao L."/>
            <person name="Wei J."/>
            <person name="Que T."/>
            <person name="Du C."/>
            <person name="Cheng J."/>
            <person name="Dai P."/>
            <person name="Han X."/>
            <person name="Huang E."/>
            <person name="Gao Y."/>
            <person name="Liu J."/>
            <person name="Shao H."/>
            <person name="Ye R."/>
            <person name="Li L."/>
            <person name="Wei W."/>
            <person name="Wang X."/>
            <person name="Wang C."/>
            <person name="Yang T."/>
            <person name="Huo Q."/>
            <person name="Li W."/>
            <person name="Guo W."/>
            <person name="Chen H."/>
            <person name="Zhou L."/>
            <person name="Ni X."/>
            <person name="Tian J."/>
            <person name="Zhou Y."/>
            <person name="Sheng Y."/>
            <person name="Liu T."/>
            <person name="Pan Y."/>
            <person name="Xia L."/>
            <person name="Li J."/>
            <person name="Zhao F."/>
            <person name="Cao W."/>
        </authorList>
    </citation>
    <scope>NUCLEOTIDE SEQUENCE</scope>
    <source>
        <strain evidence="1">Hyas-2018</strain>
    </source>
</reference>
<keyword evidence="2" id="KW-1185">Reference proteome</keyword>
<protein>
    <submittedName>
        <fullName evidence="1">Uncharacterized protein</fullName>
    </submittedName>
</protein>
<evidence type="ECO:0000313" key="2">
    <source>
        <dbReference type="Proteomes" id="UP000821845"/>
    </source>
</evidence>
<evidence type="ECO:0000313" key="1">
    <source>
        <dbReference type="EMBL" id="KAH6944007.1"/>
    </source>
</evidence>